<dbReference type="SUPFAM" id="SSF56784">
    <property type="entry name" value="HAD-like"/>
    <property type="match status" value="1"/>
</dbReference>
<dbReference type="SFLD" id="SFLDG01129">
    <property type="entry name" value="C1.5:_HAD__Beta-PGM__Phosphata"/>
    <property type="match status" value="1"/>
</dbReference>
<dbReference type="InterPro" id="IPR051540">
    <property type="entry name" value="S-2-haloacid_dehalogenase"/>
</dbReference>
<dbReference type="InterPro" id="IPR023198">
    <property type="entry name" value="PGP-like_dom2"/>
</dbReference>
<organism evidence="2 3">
    <name type="scientific">Streptomyces varsoviensis</name>
    <dbReference type="NCBI Taxonomy" id="67373"/>
    <lineage>
        <taxon>Bacteria</taxon>
        <taxon>Bacillati</taxon>
        <taxon>Actinomycetota</taxon>
        <taxon>Actinomycetes</taxon>
        <taxon>Kitasatosporales</taxon>
        <taxon>Streptomycetaceae</taxon>
        <taxon>Streptomyces</taxon>
    </lineage>
</organism>
<keyword evidence="1" id="KW-0378">Hydrolase</keyword>
<dbReference type="EMBL" id="LGUT01001149">
    <property type="protein sequence ID" value="KOG89552.1"/>
    <property type="molecule type" value="Genomic_DNA"/>
</dbReference>
<comment type="caution">
    <text evidence="2">The sequence shown here is derived from an EMBL/GenBank/DDBJ whole genome shotgun (WGS) entry which is preliminary data.</text>
</comment>
<protein>
    <recommendedName>
        <fullName evidence="4">Hydrolase</fullName>
    </recommendedName>
</protein>
<keyword evidence="3" id="KW-1185">Reference proteome</keyword>
<dbReference type="InterPro" id="IPR023214">
    <property type="entry name" value="HAD_sf"/>
</dbReference>
<evidence type="ECO:0008006" key="4">
    <source>
        <dbReference type="Google" id="ProtNLM"/>
    </source>
</evidence>
<sequence length="231" mass="26159">MSLIVNQCLLVDGDDTLWENNIYFERAIEEFIDLVFHDRTTRAELRAMLDEIETANCKVHGYGAKSFVRSLHECYERVHAQVASVDHAQAIAELGDRILDQVPVLIPGVRETLSHLQRRHRLILLTKGEFDEQTTKVERSGLAPLFEDVVVVPEKTVDTYTTVVEQAKADAERTWMIGNSPKSDIVPALAAGLRAVYVPHPDTWVLERQPVPEAPDHLLQLARFSDLAEHF</sequence>
<dbReference type="PANTHER" id="PTHR43316">
    <property type="entry name" value="HYDROLASE, HALOACID DELAHOGENASE-RELATED"/>
    <property type="match status" value="1"/>
</dbReference>
<accession>A0ABR5J7X1</accession>
<dbReference type="Pfam" id="PF00702">
    <property type="entry name" value="Hydrolase"/>
    <property type="match status" value="1"/>
</dbReference>
<evidence type="ECO:0000256" key="1">
    <source>
        <dbReference type="ARBA" id="ARBA00022801"/>
    </source>
</evidence>
<reference evidence="2 3" key="1">
    <citation type="submission" date="2015-07" db="EMBL/GenBank/DDBJ databases">
        <authorList>
            <person name="Ju K.-S."/>
            <person name="Doroghazi J.R."/>
            <person name="Metcalf W.W."/>
        </authorList>
    </citation>
    <scope>NUCLEOTIDE SEQUENCE [LARGE SCALE GENOMIC DNA]</scope>
    <source>
        <strain evidence="2 3">NRRL B-3589</strain>
    </source>
</reference>
<name>A0ABR5J7X1_9ACTN</name>
<dbReference type="Gene3D" id="3.40.50.1000">
    <property type="entry name" value="HAD superfamily/HAD-like"/>
    <property type="match status" value="1"/>
</dbReference>
<evidence type="ECO:0000313" key="2">
    <source>
        <dbReference type="EMBL" id="KOG89552.1"/>
    </source>
</evidence>
<dbReference type="SFLD" id="SFLDS00003">
    <property type="entry name" value="Haloacid_Dehalogenase"/>
    <property type="match status" value="1"/>
</dbReference>
<gene>
    <name evidence="2" type="ORF">ADK38_13650</name>
</gene>
<dbReference type="PANTHER" id="PTHR43316:SF8">
    <property type="entry name" value="HAD FAMILY HYDROLASE"/>
    <property type="match status" value="1"/>
</dbReference>
<dbReference type="InterPro" id="IPR036412">
    <property type="entry name" value="HAD-like_sf"/>
</dbReference>
<dbReference type="Gene3D" id="1.10.150.240">
    <property type="entry name" value="Putative phosphatase, domain 2"/>
    <property type="match status" value="1"/>
</dbReference>
<proteinExistence type="predicted"/>
<dbReference type="Proteomes" id="UP000037020">
    <property type="component" value="Unassembled WGS sequence"/>
</dbReference>
<evidence type="ECO:0000313" key="3">
    <source>
        <dbReference type="Proteomes" id="UP000037020"/>
    </source>
</evidence>